<dbReference type="Proteomes" id="UP001398556">
    <property type="component" value="Unassembled WGS sequence"/>
</dbReference>
<organism evidence="4 5">
    <name type="scientific">Flavobacterium flavipallidum</name>
    <dbReference type="NCBI Taxonomy" id="3139140"/>
    <lineage>
        <taxon>Bacteria</taxon>
        <taxon>Pseudomonadati</taxon>
        <taxon>Bacteroidota</taxon>
        <taxon>Flavobacteriia</taxon>
        <taxon>Flavobacteriales</taxon>
        <taxon>Flavobacteriaceae</taxon>
        <taxon>Flavobacterium</taxon>
    </lineage>
</organism>
<reference evidence="4 5" key="1">
    <citation type="submission" date="2024-04" db="EMBL/GenBank/DDBJ databases">
        <title>Flavobacterium sp. DGU99 16S ribosomal RNA gene Genome sequencing and assembly.</title>
        <authorList>
            <person name="Park S."/>
        </authorList>
    </citation>
    <scope>NUCLEOTIDE SEQUENCE [LARGE SCALE GENOMIC DNA]</scope>
    <source>
        <strain evidence="4 5">DGU99</strain>
    </source>
</reference>
<dbReference type="Pfam" id="PF21722">
    <property type="entry name" value="Gly_rich_2"/>
    <property type="match status" value="1"/>
</dbReference>
<dbReference type="NCBIfam" id="NF033708">
    <property type="entry name" value="T9SS_Cterm_ChiA"/>
    <property type="match status" value="1"/>
</dbReference>
<evidence type="ECO:0000259" key="3">
    <source>
        <dbReference type="Pfam" id="PF21722"/>
    </source>
</evidence>
<evidence type="ECO:0000313" key="5">
    <source>
        <dbReference type="Proteomes" id="UP001398556"/>
    </source>
</evidence>
<feature type="transmembrane region" description="Helical" evidence="2">
    <location>
        <begin position="7"/>
        <end position="30"/>
    </location>
</feature>
<dbReference type="RefSeq" id="WP_341699844.1">
    <property type="nucleotide sequence ID" value="NZ_JBBYHU010000008.1"/>
</dbReference>
<feature type="region of interest" description="Disordered" evidence="1">
    <location>
        <begin position="178"/>
        <end position="205"/>
    </location>
</feature>
<accession>A0ABU9HKH1</accession>
<keyword evidence="2" id="KW-0812">Transmembrane</keyword>
<comment type="caution">
    <text evidence="4">The sequence shown here is derived from an EMBL/GenBank/DDBJ whole genome shotgun (WGS) entry which is preliminary data.</text>
</comment>
<evidence type="ECO:0000256" key="1">
    <source>
        <dbReference type="SAM" id="MobiDB-lite"/>
    </source>
</evidence>
<sequence>MKKHYFSFYLVVDKAISLFFFSFIGTILSYSQTTKTFTSSGTIEIPAGVTSMNVQCWGAGGGGGGSNFLSAAGGGGGGGAYKSGTVIVTPISTNVQISYTVGLGGTGGFSSSMHGLDGGDTVFSTLTANGGKGGKGATASGNYGAGGAGGSGDYNGGNGAGAANVALLGLSSGSGGGGAGSGASGGNGNNTLLNQSPGSGGSVGGGSGGTGNLLVGSGGNGSSCGGGGGGGLTLLSLFNSTGGNGGNGQIKVTYTCPTYSITSLSADTNCEQSPTITLHSTPEGLPIGTYAVTYFIDGGVVPPPPATMIVETAGTGTIEVQDIRNEGITTVTITYLSSVECSTVVNASIIFDRPTVPVQGTIIHPTCAVPTGSVELSDLPSGSWTIYPGGYTGTGSTATLTGLSSGIQSFVVSNGDCSSQTVSVPFVVVINDPPPTRTWNGVWDVVPTIENKVVFESDFNENVNIEGCSCEVNSGANVTIQSGKYMKLRNELIVDANASLTFENNASLIQINDESENFGKIFYKRYTKPVKRYDFTYWSSPVEGQTLKNLSPYTLFDKYYSYNPDTAWVIHYNGNKEMEQGEGYIIRAPQSFSITSAAIDCNPKFEGMPNNGEITKSLDANKVYLLGNPYPSAISADAFLTENADKLEGTLYFWTHNSPPSSAVDGDAMYNYTSNDYATYNLTGGVNTHAAIEDEDENDPGDNNNLETPTGLIAAGQGFFAPSSEDGGVVIFKNEMRLMSNNVIDNSHFFKTVSAKQKVAEVEKNRLWLNLFNAQGAFKQMLVGYISGATNEYEGVFDGMSYDGNQYVDFYSINQSVKLTVQGRALPFQVQDSIEIGYKTSIAGEFKISIDHADGVLASQKVLLEDKLLNVLHDLSKPYSFLTEKGIFNDRFVLRYQDKTDFVEEIDTVPGVFVSVFDKVIKIVSAETSIKAVAIYDLSGKIVYSETALGSKNVNINNLLVENKALIVKLELENGGKVVKKIIY</sequence>
<feature type="domain" description="Glycine-rich" evidence="3">
    <location>
        <begin position="39"/>
        <end position="254"/>
    </location>
</feature>
<proteinExistence type="predicted"/>
<feature type="compositionally biased region" description="Gly residues" evidence="1">
    <location>
        <begin position="178"/>
        <end position="188"/>
    </location>
</feature>
<gene>
    <name evidence="4" type="ORF">AAEO59_06070</name>
</gene>
<name>A0ABU9HKH1_9FLAO</name>
<evidence type="ECO:0000256" key="2">
    <source>
        <dbReference type="SAM" id="Phobius"/>
    </source>
</evidence>
<keyword evidence="5" id="KW-1185">Reference proteome</keyword>
<dbReference type="EMBL" id="JBBYHU010000008">
    <property type="protein sequence ID" value="MEL1240606.1"/>
    <property type="molecule type" value="Genomic_DNA"/>
</dbReference>
<keyword evidence="2" id="KW-0472">Membrane</keyword>
<evidence type="ECO:0000313" key="4">
    <source>
        <dbReference type="EMBL" id="MEL1240606.1"/>
    </source>
</evidence>
<dbReference type="InterPro" id="IPR049304">
    <property type="entry name" value="Gly_rich_dom"/>
</dbReference>
<protein>
    <submittedName>
        <fullName evidence="4">T9SS sorting signal type C domain-containing protein</fullName>
    </submittedName>
</protein>
<keyword evidence="2" id="KW-1133">Transmembrane helix</keyword>